<dbReference type="PRINTS" id="PR00237">
    <property type="entry name" value="GPCRRHODOPSN"/>
</dbReference>
<protein>
    <submittedName>
        <fullName evidence="8">Sex peptide receptor</fullName>
    </submittedName>
</protein>
<keyword evidence="4 6" id="KW-1133">Transmembrane helix</keyword>
<feature type="domain" description="G-protein coupled receptors family 1 profile" evidence="7">
    <location>
        <begin position="8"/>
        <end position="332"/>
    </location>
</feature>
<dbReference type="CDD" id="cd14978">
    <property type="entry name" value="7tmA_FMRFamide_R-like"/>
    <property type="match status" value="1"/>
</dbReference>
<keyword evidence="5 6" id="KW-0472">Membrane</keyword>
<reference evidence="8" key="1">
    <citation type="submission" date="2022-07" db="EMBL/GenBank/DDBJ databases">
        <authorList>
            <person name="Trinca V."/>
            <person name="Uliana J.V.C."/>
            <person name="Torres T.T."/>
            <person name="Ward R.J."/>
            <person name="Monesi N."/>
        </authorList>
    </citation>
    <scope>NUCLEOTIDE SEQUENCE</scope>
    <source>
        <strain evidence="8">HSMRA1968</strain>
        <tissue evidence="8">Whole embryos</tissue>
    </source>
</reference>
<comment type="subcellular location">
    <subcellularLocation>
        <location evidence="1">Membrane</location>
    </subcellularLocation>
</comment>
<dbReference type="OrthoDB" id="10011262at2759"/>
<dbReference type="Pfam" id="PF10324">
    <property type="entry name" value="7TM_GPCR_Srw"/>
    <property type="match status" value="1"/>
</dbReference>
<feature type="transmembrane region" description="Helical" evidence="6">
    <location>
        <begin position="29"/>
        <end position="50"/>
    </location>
</feature>
<dbReference type="Proteomes" id="UP001151699">
    <property type="component" value="Chromosome C"/>
</dbReference>
<gene>
    <name evidence="8" type="primary">SPR_0</name>
    <name evidence="8" type="ORF">Bhyg_15427</name>
</gene>
<evidence type="ECO:0000256" key="4">
    <source>
        <dbReference type="ARBA" id="ARBA00022989"/>
    </source>
</evidence>
<feature type="transmembrane region" description="Helical" evidence="6">
    <location>
        <begin position="277"/>
        <end position="299"/>
    </location>
</feature>
<dbReference type="InterPro" id="IPR052954">
    <property type="entry name" value="GPCR-Ligand_Int"/>
</dbReference>
<evidence type="ECO:0000256" key="3">
    <source>
        <dbReference type="ARBA" id="ARBA00022692"/>
    </source>
</evidence>
<dbReference type="PANTHER" id="PTHR46641:SF22">
    <property type="entry name" value="PROCTOLIN RECEPTOR, ISOFORM A"/>
    <property type="match status" value="1"/>
</dbReference>
<evidence type="ECO:0000313" key="9">
    <source>
        <dbReference type="Proteomes" id="UP001151699"/>
    </source>
</evidence>
<dbReference type="InterPro" id="IPR017452">
    <property type="entry name" value="GPCR_Rhodpsn_7TM"/>
</dbReference>
<dbReference type="InterPro" id="IPR019427">
    <property type="entry name" value="7TM_GPCR_serpentine_rcpt_Srw"/>
</dbReference>
<proteinExistence type="inferred from homology"/>
<feature type="transmembrane region" description="Helical" evidence="6">
    <location>
        <begin position="221"/>
        <end position="249"/>
    </location>
</feature>
<evidence type="ECO:0000256" key="2">
    <source>
        <dbReference type="ARBA" id="ARBA00010663"/>
    </source>
</evidence>
<evidence type="ECO:0000256" key="6">
    <source>
        <dbReference type="SAM" id="Phobius"/>
    </source>
</evidence>
<feature type="non-terminal residue" evidence="8">
    <location>
        <position position="508"/>
    </location>
</feature>
<comment type="similarity">
    <text evidence="2">Belongs to the G-protein coupled receptor 1 family.</text>
</comment>
<keyword evidence="3 6" id="KW-0812">Transmembrane</keyword>
<dbReference type="SUPFAM" id="SSF81321">
    <property type="entry name" value="Family A G protein-coupled receptor-like"/>
    <property type="match status" value="1"/>
</dbReference>
<sequence length="508" mass="57984">MTKHLIHYDIVSCGFWFRVLRRMRCSTNIYLTALAVADIIYLLFIFILSLEHYPNIHHSKYKIYWSSFGLSHWFCDASGVVFLCFALSISTAFEYKLVEVTNYYNKSFPTMTSEALCSWNVSDAFKSIENVTSMLESMSRGSIDELVGGGTTESDFMEEFMNDENAFYEYNGDERITKRDAKLWEINGNIYNKSAIQICEPRIEIYANESDLGQNAMYKKIFYIFISTFGTFVPLILLATFNCFLVAAVHRSHKIRHTMTNTRQSDRSTAQENKVTVTLIAVVVLFLVCQTPSAIQLIYSMRTKEYSNVDRAINNVCNFLMTLNAACNFLLYCALSDKYRKTVKELFFGRKVTRKNTMSSTYISRYGSNPTRSSFYSKSPTVASVASGNIRNRLQNPTASRFSITPTDYANFQAEMAVKNAKTQSLAASDFQTENNRRQNSTHIQMKPLQKESSTTAQTLSSIQPLLPCKPCFCKSPSETSMTRAQSLVFPSKIKHSTNCKDHPHHKH</sequence>
<evidence type="ECO:0000256" key="1">
    <source>
        <dbReference type="ARBA" id="ARBA00004370"/>
    </source>
</evidence>
<dbReference type="PANTHER" id="PTHR46641">
    <property type="entry name" value="FMRFAMIDE RECEPTOR-RELATED"/>
    <property type="match status" value="1"/>
</dbReference>
<dbReference type="InterPro" id="IPR000276">
    <property type="entry name" value="GPCR_Rhodpsn"/>
</dbReference>
<dbReference type="EMBL" id="WJQU01000004">
    <property type="protein sequence ID" value="KAJ6636832.1"/>
    <property type="molecule type" value="Genomic_DNA"/>
</dbReference>
<evidence type="ECO:0000256" key="5">
    <source>
        <dbReference type="ARBA" id="ARBA00023136"/>
    </source>
</evidence>
<evidence type="ECO:0000259" key="7">
    <source>
        <dbReference type="PROSITE" id="PS50262"/>
    </source>
</evidence>
<keyword evidence="9" id="KW-1185">Reference proteome</keyword>
<evidence type="ECO:0000313" key="8">
    <source>
        <dbReference type="EMBL" id="KAJ6636832.1"/>
    </source>
</evidence>
<dbReference type="AlphaFoldDB" id="A0A9Q0MUR2"/>
<dbReference type="GO" id="GO:0016020">
    <property type="term" value="C:membrane"/>
    <property type="evidence" value="ECO:0007669"/>
    <property type="project" value="UniProtKB-SubCell"/>
</dbReference>
<dbReference type="Gene3D" id="1.20.1070.10">
    <property type="entry name" value="Rhodopsin 7-helix transmembrane proteins"/>
    <property type="match status" value="2"/>
</dbReference>
<comment type="caution">
    <text evidence="8">The sequence shown here is derived from an EMBL/GenBank/DDBJ whole genome shotgun (WGS) entry which is preliminary data.</text>
</comment>
<dbReference type="GO" id="GO:0008528">
    <property type="term" value="F:G protein-coupled peptide receptor activity"/>
    <property type="evidence" value="ECO:0007669"/>
    <property type="project" value="InterPro"/>
</dbReference>
<organism evidence="8 9">
    <name type="scientific">Pseudolycoriella hygida</name>
    <dbReference type="NCBI Taxonomy" id="35572"/>
    <lineage>
        <taxon>Eukaryota</taxon>
        <taxon>Metazoa</taxon>
        <taxon>Ecdysozoa</taxon>
        <taxon>Arthropoda</taxon>
        <taxon>Hexapoda</taxon>
        <taxon>Insecta</taxon>
        <taxon>Pterygota</taxon>
        <taxon>Neoptera</taxon>
        <taxon>Endopterygota</taxon>
        <taxon>Diptera</taxon>
        <taxon>Nematocera</taxon>
        <taxon>Sciaroidea</taxon>
        <taxon>Sciaridae</taxon>
        <taxon>Pseudolycoriella</taxon>
    </lineage>
</organism>
<feature type="transmembrane region" description="Helical" evidence="6">
    <location>
        <begin position="70"/>
        <end position="93"/>
    </location>
</feature>
<dbReference type="PROSITE" id="PS50262">
    <property type="entry name" value="G_PROTEIN_RECEP_F1_2"/>
    <property type="match status" value="1"/>
</dbReference>
<keyword evidence="8" id="KW-0675">Receptor</keyword>
<feature type="transmembrane region" description="Helical" evidence="6">
    <location>
        <begin position="319"/>
        <end position="335"/>
    </location>
</feature>
<accession>A0A9Q0MUR2</accession>
<name>A0A9Q0MUR2_9DIPT</name>